<evidence type="ECO:0000256" key="1">
    <source>
        <dbReference type="ARBA" id="ARBA00012486"/>
    </source>
</evidence>
<dbReference type="EC" id="2.3.2.23" evidence="1"/>
<dbReference type="InterPro" id="IPR000608">
    <property type="entry name" value="UBC"/>
</dbReference>
<dbReference type="SUPFAM" id="SSF54495">
    <property type="entry name" value="UBC-like"/>
    <property type="match status" value="1"/>
</dbReference>
<dbReference type="GO" id="GO:0061631">
    <property type="term" value="F:ubiquitin conjugating enzyme activity"/>
    <property type="evidence" value="ECO:0007669"/>
    <property type="project" value="UniProtKB-EC"/>
</dbReference>
<organism evidence="7 8">
    <name type="scientific">Heterodermia speciosa</name>
    <dbReference type="NCBI Taxonomy" id="116794"/>
    <lineage>
        <taxon>Eukaryota</taxon>
        <taxon>Fungi</taxon>
        <taxon>Dikarya</taxon>
        <taxon>Ascomycota</taxon>
        <taxon>Pezizomycotina</taxon>
        <taxon>Lecanoromycetes</taxon>
        <taxon>OSLEUM clade</taxon>
        <taxon>Lecanoromycetidae</taxon>
        <taxon>Caliciales</taxon>
        <taxon>Physciaceae</taxon>
        <taxon>Heterodermia</taxon>
    </lineage>
</organism>
<dbReference type="InterPro" id="IPR016135">
    <property type="entry name" value="UBQ-conjugating_enzyme/RWD"/>
</dbReference>
<dbReference type="Gene3D" id="3.10.110.10">
    <property type="entry name" value="Ubiquitin Conjugating Enzyme"/>
    <property type="match status" value="1"/>
</dbReference>
<evidence type="ECO:0000313" key="8">
    <source>
        <dbReference type="Proteomes" id="UP000664521"/>
    </source>
</evidence>
<keyword evidence="8" id="KW-1185">Reference proteome</keyword>
<dbReference type="EMBL" id="CAJPDS010000078">
    <property type="protein sequence ID" value="CAF9934919.1"/>
    <property type="molecule type" value="Genomic_DNA"/>
</dbReference>
<feature type="domain" description="UBC core" evidence="6">
    <location>
        <begin position="2"/>
        <end position="151"/>
    </location>
</feature>
<comment type="caution">
    <text evidence="7">The sequence shown here is derived from an EMBL/GenBank/DDBJ whole genome shotgun (WGS) entry which is preliminary data.</text>
</comment>
<keyword evidence="4" id="KW-0833">Ubl conjugation pathway</keyword>
<evidence type="ECO:0000256" key="4">
    <source>
        <dbReference type="ARBA" id="ARBA00022786"/>
    </source>
</evidence>
<sequence length="152" mass="17466">MAAQKRSIKELTMLNNDPIDGVEIDHDDKDMLTWKITITGLEETPYEGGTFILHVTFPNDYPFKAPVLSFKTKIYHPNISNDDKGSMCLGLLRPDSWKPSTRMTTVLAFVKQILTTPEPDEAIEVNIAKEFKDNNKEFTKKAKEWTKKYAKR</sequence>
<proteinExistence type="predicted"/>
<dbReference type="OrthoDB" id="9978460at2759"/>
<evidence type="ECO:0000256" key="2">
    <source>
        <dbReference type="ARBA" id="ARBA00022679"/>
    </source>
</evidence>
<dbReference type="PANTHER" id="PTHR24067">
    <property type="entry name" value="UBIQUITIN-CONJUGATING ENZYME E2"/>
    <property type="match status" value="1"/>
</dbReference>
<evidence type="ECO:0000256" key="3">
    <source>
        <dbReference type="ARBA" id="ARBA00022741"/>
    </source>
</evidence>
<dbReference type="FunFam" id="3.10.110.10:FF:000060">
    <property type="entry name" value="Ubiquitin conjugating enzyme (UbcB)"/>
    <property type="match status" value="1"/>
</dbReference>
<keyword evidence="3" id="KW-0547">Nucleotide-binding</keyword>
<protein>
    <recommendedName>
        <fullName evidence="1">E2 ubiquitin-conjugating enzyme</fullName>
        <ecNumber evidence="1">2.3.2.23</ecNumber>
    </recommendedName>
</protein>
<name>A0A8H3G511_9LECA</name>
<keyword evidence="5" id="KW-0067">ATP-binding</keyword>
<dbReference type="GO" id="GO:0005524">
    <property type="term" value="F:ATP binding"/>
    <property type="evidence" value="ECO:0007669"/>
    <property type="project" value="UniProtKB-KW"/>
</dbReference>
<evidence type="ECO:0000313" key="7">
    <source>
        <dbReference type="EMBL" id="CAF9934919.1"/>
    </source>
</evidence>
<reference evidence="7" key="1">
    <citation type="submission" date="2021-03" db="EMBL/GenBank/DDBJ databases">
        <authorList>
            <person name="Tagirdzhanova G."/>
        </authorList>
    </citation>
    <scope>NUCLEOTIDE SEQUENCE</scope>
</reference>
<evidence type="ECO:0000256" key="5">
    <source>
        <dbReference type="ARBA" id="ARBA00022840"/>
    </source>
</evidence>
<evidence type="ECO:0000259" key="6">
    <source>
        <dbReference type="PROSITE" id="PS50127"/>
    </source>
</evidence>
<dbReference type="SMART" id="SM00212">
    <property type="entry name" value="UBCc"/>
    <property type="match status" value="1"/>
</dbReference>
<dbReference type="InterPro" id="IPR050113">
    <property type="entry name" value="Ub_conjugating_enzyme"/>
</dbReference>
<dbReference type="AlphaFoldDB" id="A0A8H3G511"/>
<accession>A0A8H3G511</accession>
<dbReference type="Proteomes" id="UP000664521">
    <property type="component" value="Unassembled WGS sequence"/>
</dbReference>
<dbReference type="Pfam" id="PF00179">
    <property type="entry name" value="UQ_con"/>
    <property type="match status" value="1"/>
</dbReference>
<gene>
    <name evidence="7" type="ORF">HETSPECPRED_009408</name>
</gene>
<dbReference type="PROSITE" id="PS50127">
    <property type="entry name" value="UBC_2"/>
    <property type="match status" value="1"/>
</dbReference>
<keyword evidence="2" id="KW-0808">Transferase</keyword>